<gene>
    <name evidence="2" type="ORF">BJ875DRAFT_227006</name>
</gene>
<accession>A0A9P7Y7A9</accession>
<evidence type="ECO:0000313" key="3">
    <source>
        <dbReference type="Proteomes" id="UP000824998"/>
    </source>
</evidence>
<feature type="transmembrane region" description="Helical" evidence="1">
    <location>
        <begin position="76"/>
        <end position="97"/>
    </location>
</feature>
<keyword evidence="1" id="KW-0472">Membrane</keyword>
<comment type="caution">
    <text evidence="2">The sequence shown here is derived from an EMBL/GenBank/DDBJ whole genome shotgun (WGS) entry which is preliminary data.</text>
</comment>
<dbReference type="EMBL" id="MU251873">
    <property type="protein sequence ID" value="KAG9228713.1"/>
    <property type="molecule type" value="Genomic_DNA"/>
</dbReference>
<keyword evidence="1" id="KW-1133">Transmembrane helix</keyword>
<organism evidence="2 3">
    <name type="scientific">Amylocarpus encephaloides</name>
    <dbReference type="NCBI Taxonomy" id="45428"/>
    <lineage>
        <taxon>Eukaryota</taxon>
        <taxon>Fungi</taxon>
        <taxon>Dikarya</taxon>
        <taxon>Ascomycota</taxon>
        <taxon>Pezizomycotina</taxon>
        <taxon>Leotiomycetes</taxon>
        <taxon>Helotiales</taxon>
        <taxon>Helotiales incertae sedis</taxon>
        <taxon>Amylocarpus</taxon>
    </lineage>
</organism>
<reference evidence="2" key="1">
    <citation type="journal article" date="2021" name="IMA Fungus">
        <title>Genomic characterization of three marine fungi, including Emericellopsis atlantica sp. nov. with signatures of a generalist lifestyle and marine biomass degradation.</title>
        <authorList>
            <person name="Hagestad O.C."/>
            <person name="Hou L."/>
            <person name="Andersen J.H."/>
            <person name="Hansen E.H."/>
            <person name="Altermark B."/>
            <person name="Li C."/>
            <person name="Kuhnert E."/>
            <person name="Cox R.J."/>
            <person name="Crous P.W."/>
            <person name="Spatafora J.W."/>
            <person name="Lail K."/>
            <person name="Amirebrahimi M."/>
            <person name="Lipzen A."/>
            <person name="Pangilinan J."/>
            <person name="Andreopoulos W."/>
            <person name="Hayes R.D."/>
            <person name="Ng V."/>
            <person name="Grigoriev I.V."/>
            <person name="Jackson S.A."/>
            <person name="Sutton T.D.S."/>
            <person name="Dobson A.D.W."/>
            <person name="Rama T."/>
        </authorList>
    </citation>
    <scope>NUCLEOTIDE SEQUENCE</scope>
    <source>
        <strain evidence="2">TRa018bII</strain>
    </source>
</reference>
<dbReference type="OrthoDB" id="2496787at2759"/>
<dbReference type="AlphaFoldDB" id="A0A9P7Y7A9"/>
<name>A0A9P7Y7A9_9HELO</name>
<protein>
    <recommendedName>
        <fullName evidence="4">Extracellular membrane protein CFEM domain-containing protein</fullName>
    </recommendedName>
</protein>
<evidence type="ECO:0000313" key="2">
    <source>
        <dbReference type="EMBL" id="KAG9228713.1"/>
    </source>
</evidence>
<keyword evidence="3" id="KW-1185">Reference proteome</keyword>
<proteinExistence type="predicted"/>
<evidence type="ECO:0008006" key="4">
    <source>
        <dbReference type="Google" id="ProtNLM"/>
    </source>
</evidence>
<feature type="transmembrane region" description="Helical" evidence="1">
    <location>
        <begin position="109"/>
        <end position="127"/>
    </location>
</feature>
<keyword evidence="1" id="KW-0812">Transmembrane</keyword>
<evidence type="ECO:0000256" key="1">
    <source>
        <dbReference type="SAM" id="Phobius"/>
    </source>
</evidence>
<dbReference type="Proteomes" id="UP000824998">
    <property type="component" value="Unassembled WGS sequence"/>
</dbReference>
<sequence length="145" mass="16253">MLEIMAILPECAVRCMTELSSILPGMPVIQICTVQKQSHRLELCTRTTCTIKEAFTTRNIAERYCNQPLRDRTNTVLITAVVGVSLALFAVVLRLLSRFKSRKPGIDDWTIIAAMGFVIPLSAMGVIRKSRIVFKRTPLLQVDDC</sequence>